<name>A0A4Q9DZ41_9BACL</name>
<dbReference type="OrthoDB" id="2628114at2"/>
<dbReference type="RefSeq" id="WP_131011531.1">
    <property type="nucleotide sequence ID" value="NZ_SIRE01000002.1"/>
</dbReference>
<accession>A0A4Q9DZ41</accession>
<dbReference type="EMBL" id="SIRE01000002">
    <property type="protein sequence ID" value="TBL81745.1"/>
    <property type="molecule type" value="Genomic_DNA"/>
</dbReference>
<proteinExistence type="predicted"/>
<sequence>MAVFVYSTASVLKPANTTTNVQLSINNRNPDPQTYRFIVWDTTTGVKTVIFDSGVGSVNSNNTVVFLNGFAPGEQTMLNAATSFEVEIRLSNQHMAPYVELHYNPILGPAITLPVFADEMFRDKDLNSNP</sequence>
<gene>
    <name evidence="1" type="ORF">EYB31_01760</name>
</gene>
<evidence type="ECO:0000313" key="1">
    <source>
        <dbReference type="EMBL" id="TBL81745.1"/>
    </source>
</evidence>
<evidence type="ECO:0000313" key="2">
    <source>
        <dbReference type="Proteomes" id="UP000293142"/>
    </source>
</evidence>
<keyword evidence="2" id="KW-1185">Reference proteome</keyword>
<comment type="caution">
    <text evidence="1">The sequence shown here is derived from an EMBL/GenBank/DDBJ whole genome shotgun (WGS) entry which is preliminary data.</text>
</comment>
<organism evidence="1 2">
    <name type="scientific">Paenibacillus thalictri</name>
    <dbReference type="NCBI Taxonomy" id="2527873"/>
    <lineage>
        <taxon>Bacteria</taxon>
        <taxon>Bacillati</taxon>
        <taxon>Bacillota</taxon>
        <taxon>Bacilli</taxon>
        <taxon>Bacillales</taxon>
        <taxon>Paenibacillaceae</taxon>
        <taxon>Paenibacillus</taxon>
    </lineage>
</organism>
<dbReference type="AlphaFoldDB" id="A0A4Q9DZ41"/>
<reference evidence="1 2" key="1">
    <citation type="submission" date="2019-02" db="EMBL/GenBank/DDBJ databases">
        <title>Paenibacillus sp. nov., isolated from surface-sterilized tissue of Thalictrum simplex L.</title>
        <authorList>
            <person name="Tuo L."/>
        </authorList>
    </citation>
    <scope>NUCLEOTIDE SEQUENCE [LARGE SCALE GENOMIC DNA]</scope>
    <source>
        <strain evidence="1 2">N2SHLJ1</strain>
    </source>
</reference>
<protein>
    <submittedName>
        <fullName evidence="1">Uncharacterized protein</fullName>
    </submittedName>
</protein>
<dbReference type="Proteomes" id="UP000293142">
    <property type="component" value="Unassembled WGS sequence"/>
</dbReference>